<organism evidence="1 2">
    <name type="scientific">Bacillus spizizenii (strain DSM 15029 / JCM 12233 / NBRC 101239 / NRRL B-23049 / TU-B-10)</name>
    <name type="common">Bacillus subtilis subsp. spizizenii</name>
    <dbReference type="NCBI Taxonomy" id="1052585"/>
    <lineage>
        <taxon>Bacteria</taxon>
        <taxon>Bacillati</taxon>
        <taxon>Bacillota</taxon>
        <taxon>Bacilli</taxon>
        <taxon>Bacillales</taxon>
        <taxon>Bacillaceae</taxon>
        <taxon>Bacillus</taxon>
    </lineage>
</organism>
<proteinExistence type="predicted"/>
<reference evidence="1 2" key="1">
    <citation type="journal article" date="2012" name="J. Bacteriol.">
        <title>Whole-genome sequences of Bacillus subtilis and close relatives.</title>
        <authorList>
            <person name="Earl A.M."/>
            <person name="Eppinger M."/>
            <person name="Fricke W.F."/>
            <person name="Rosovitz M.J."/>
            <person name="Rasko D.A."/>
            <person name="Daugherty S."/>
            <person name="Losick R."/>
            <person name="Kolter R."/>
            <person name="Ravel J."/>
        </authorList>
    </citation>
    <scope>NUCLEOTIDE SEQUENCE [LARGE SCALE GENOMIC DNA]</scope>
    <source>
        <strain evidence="2">DSM 15029 / JCM 12233 / NBRC 101239 / NRRL B-23049 / TU-B-10</strain>
    </source>
</reference>
<evidence type="ECO:0000313" key="1">
    <source>
        <dbReference type="EMBL" id="AEP89031.1"/>
    </source>
</evidence>
<dbReference type="KEGG" id="bst:GYO_4479"/>
<protein>
    <submittedName>
        <fullName evidence="1">Spore coat protein YybI</fullName>
    </submittedName>
</protein>
<dbReference type="GeneID" id="11241655"/>
<dbReference type="AlphaFoldDB" id="G4NZE9"/>
<gene>
    <name evidence="1" type="primary">yybI</name>
    <name evidence="1" type="ordered locus">GYO_4479</name>
</gene>
<dbReference type="HOGENOM" id="CLU_081506_0_0_9"/>
<accession>G4NZE9</accession>
<sequence length="269" mass="30525">MNLYDIRMAPYWFYEGRGLVPHPYVFRQPVSSRAIIASARGDVTGDGVIDEVFLTGSQMTGSPLWRNITLVIRDGRTHQEQRIQLQNNLGYNPSLFLGDMTGDKIDDVAVVIDTGGSGGTIYAYIFAYLNRQFRQIFNSDVFNDEFKYSVSYQNQYKASVISHHQNETYILDLTYKGREYLNEIYTSQGVLKMPIEGWVNPLSGLYPVDFDRDGTYELVAYQRIAGRYNADSLGYVQTVLKWNGRNFAVDRQNVSIVGGAVSSSRRLSP</sequence>
<evidence type="ECO:0000313" key="2">
    <source>
        <dbReference type="Proteomes" id="UP000002651"/>
    </source>
</evidence>
<dbReference type="Proteomes" id="UP000002651">
    <property type="component" value="Chromosome"/>
</dbReference>
<dbReference type="STRING" id="1052585.GYO_4479"/>
<dbReference type="SUPFAM" id="SSF69318">
    <property type="entry name" value="Integrin alpha N-terminal domain"/>
    <property type="match status" value="1"/>
</dbReference>
<dbReference type="EMBL" id="CP002905">
    <property type="protein sequence ID" value="AEP89031.1"/>
    <property type="molecule type" value="Genomic_DNA"/>
</dbReference>
<dbReference type="RefSeq" id="WP_014115863.1">
    <property type="nucleotide sequence ID" value="NC_016047.1"/>
</dbReference>
<keyword evidence="2" id="KW-1185">Reference proteome</keyword>
<dbReference type="InterPro" id="IPR028994">
    <property type="entry name" value="Integrin_alpha_N"/>
</dbReference>
<name>G4NZE9_BACS4</name>